<proteinExistence type="inferred from homology"/>
<evidence type="ECO:0000256" key="1">
    <source>
        <dbReference type="ARBA" id="ARBA00013267"/>
    </source>
</evidence>
<dbReference type="EMBL" id="PKFO01000007">
    <property type="protein sequence ID" value="PVH22257.1"/>
    <property type="molecule type" value="Genomic_DNA"/>
</dbReference>
<dbReference type="OrthoDB" id="434144at2759"/>
<dbReference type="SUPFAM" id="SSF52402">
    <property type="entry name" value="Adenine nucleotide alpha hydrolases-like"/>
    <property type="match status" value="1"/>
</dbReference>
<dbReference type="GO" id="GO:0008033">
    <property type="term" value="P:tRNA processing"/>
    <property type="evidence" value="ECO:0007669"/>
    <property type="project" value="UniProtKB-KW"/>
</dbReference>
<sequence>MSYKQVFYNELRRCFNGNVPDKLLVALSGGVDSMCLTYLLADYKRTYQPSLDIHALTIDHGYRNESTQEAKEVGEQVSQWGIKHQIKKLDYGRNLNEITNFEEVARTLRYEAFQDSCHNLGIGSILVAHNLDDQIETFLQRLQMNSTLFGLASLKGRSPFPSKPRGPVERMPPLTVCRPVLSLSKPEIIQVCQKNQVNWFEDKTNADPTVTKRNWLRHHLPNIDDKKHPLSREQLLRSINDIGNTREVLESHIDKLDKYIRTYGNFKFDKAQAAISFTVPLSFWSKLHESVAGRWLYNLMYPISSSDNYHWSYAKIERLAIPRINEFLTSPSNNKLSLTYLNVKLDIESADHDTLNIQLSRQPTERRLRAASTIDLHLTESPSEWVLFNNIWWLSISDKKARKVRIEQYNSSMKAKLSKTFPKVRRVSRGIPIVINDTNDEVLALPTLGSTVPGVNVEWYVKAASNAE</sequence>
<dbReference type="EC" id="6.3.4.19" evidence="1"/>
<evidence type="ECO:0000313" key="8">
    <source>
        <dbReference type="EMBL" id="PVH22257.1"/>
    </source>
</evidence>
<dbReference type="NCBIfam" id="TIGR02432">
    <property type="entry name" value="lysidine_TilS_N"/>
    <property type="match status" value="1"/>
</dbReference>
<dbReference type="VEuPathDB" id="FungiDB:CXQ85_005284"/>
<keyword evidence="2" id="KW-0436">Ligase</keyword>
<keyword evidence="4" id="KW-0547">Nucleotide-binding</keyword>
<dbReference type="RefSeq" id="XP_025343197.1">
    <property type="nucleotide sequence ID" value="XM_025488881.1"/>
</dbReference>
<dbReference type="InterPro" id="IPR014729">
    <property type="entry name" value="Rossmann-like_a/b/a_fold"/>
</dbReference>
<dbReference type="STRING" id="45357.A0A2V1AVX0"/>
<protein>
    <recommendedName>
        <fullName evidence="1">tRNA(Ile)-lysidine synthetase</fullName>
        <ecNumber evidence="1">6.3.4.19</ecNumber>
    </recommendedName>
</protein>
<dbReference type="Gene3D" id="3.40.50.620">
    <property type="entry name" value="HUPs"/>
    <property type="match status" value="1"/>
</dbReference>
<keyword evidence="9" id="KW-1185">Reference proteome</keyword>
<dbReference type="InterPro" id="IPR012094">
    <property type="entry name" value="tRNA_Ile_lys_synt"/>
</dbReference>
<keyword evidence="3" id="KW-0819">tRNA processing</keyword>
<name>A0A2V1AVX0_9ASCO</name>
<dbReference type="PANTHER" id="PTHR43033:SF1">
    <property type="entry name" value="TRNA(ILE)-LYSIDINE SYNTHASE-RELATED"/>
    <property type="match status" value="1"/>
</dbReference>
<evidence type="ECO:0000256" key="5">
    <source>
        <dbReference type="ARBA" id="ARBA00022840"/>
    </source>
</evidence>
<gene>
    <name evidence="8" type="ORF">CXQ85_005284</name>
</gene>
<evidence type="ECO:0000256" key="4">
    <source>
        <dbReference type="ARBA" id="ARBA00022741"/>
    </source>
</evidence>
<dbReference type="GO" id="GO:0005524">
    <property type="term" value="F:ATP binding"/>
    <property type="evidence" value="ECO:0007669"/>
    <property type="project" value="UniProtKB-KW"/>
</dbReference>
<dbReference type="PANTHER" id="PTHR43033">
    <property type="entry name" value="TRNA(ILE)-LYSIDINE SYNTHASE-RELATED"/>
    <property type="match status" value="1"/>
</dbReference>
<evidence type="ECO:0000256" key="6">
    <source>
        <dbReference type="ARBA" id="ARBA00048539"/>
    </source>
</evidence>
<dbReference type="Proteomes" id="UP000244309">
    <property type="component" value="Unassembled WGS sequence"/>
</dbReference>
<dbReference type="CDD" id="cd01992">
    <property type="entry name" value="TilS_N"/>
    <property type="match status" value="1"/>
</dbReference>
<reference evidence="8 9" key="1">
    <citation type="submission" date="2017-12" db="EMBL/GenBank/DDBJ databases">
        <title>Genome Sequence of a Multidrug-Resistant Candida haemulonii Isolate from a Patient with Chronic Leg Ulcers in Israel.</title>
        <authorList>
            <person name="Chow N.A."/>
            <person name="Gade L."/>
            <person name="Batra D."/>
            <person name="Rowe L.A."/>
            <person name="Ben-Ami R."/>
            <person name="Loparev V.N."/>
            <person name="Litvintseva A.P."/>
        </authorList>
    </citation>
    <scope>NUCLEOTIDE SEQUENCE [LARGE SCALE GENOMIC DNA]</scope>
    <source>
        <strain evidence="8 9">B11899</strain>
    </source>
</reference>
<evidence type="ECO:0000256" key="2">
    <source>
        <dbReference type="ARBA" id="ARBA00022598"/>
    </source>
</evidence>
<dbReference type="AlphaFoldDB" id="A0A2V1AVX0"/>
<accession>A0A2V1AVX0</accession>
<comment type="catalytic activity">
    <reaction evidence="6">
        <text>cytidine(34) in tRNA(Ile2) + L-lysine + ATP = lysidine(34) in tRNA(Ile2) + AMP + diphosphate + H(+)</text>
        <dbReference type="Rhea" id="RHEA:43744"/>
        <dbReference type="Rhea" id="RHEA-COMP:10625"/>
        <dbReference type="Rhea" id="RHEA-COMP:10670"/>
        <dbReference type="ChEBI" id="CHEBI:15378"/>
        <dbReference type="ChEBI" id="CHEBI:30616"/>
        <dbReference type="ChEBI" id="CHEBI:32551"/>
        <dbReference type="ChEBI" id="CHEBI:33019"/>
        <dbReference type="ChEBI" id="CHEBI:82748"/>
        <dbReference type="ChEBI" id="CHEBI:83665"/>
        <dbReference type="ChEBI" id="CHEBI:456215"/>
        <dbReference type="EC" id="6.3.4.19"/>
    </reaction>
</comment>
<dbReference type="GO" id="GO:0032267">
    <property type="term" value="F:tRNA(Ile)-lysidine synthase activity"/>
    <property type="evidence" value="ECO:0007669"/>
    <property type="project" value="UniProtKB-EC"/>
</dbReference>
<dbReference type="Pfam" id="PF01171">
    <property type="entry name" value="ATP_bind_3"/>
    <property type="match status" value="1"/>
</dbReference>
<feature type="domain" description="tRNA(Ile)-lysidine/2-thiocytidine synthase N-terminal" evidence="7">
    <location>
        <begin position="22"/>
        <end position="218"/>
    </location>
</feature>
<evidence type="ECO:0000259" key="7">
    <source>
        <dbReference type="Pfam" id="PF01171"/>
    </source>
</evidence>
<evidence type="ECO:0000256" key="3">
    <source>
        <dbReference type="ARBA" id="ARBA00022694"/>
    </source>
</evidence>
<dbReference type="InterPro" id="IPR011063">
    <property type="entry name" value="TilS/TtcA_N"/>
</dbReference>
<evidence type="ECO:0000313" key="9">
    <source>
        <dbReference type="Proteomes" id="UP000244309"/>
    </source>
</evidence>
<dbReference type="HAMAP" id="MF_01161">
    <property type="entry name" value="tRNA_Ile_lys_synt"/>
    <property type="match status" value="1"/>
</dbReference>
<organism evidence="8 9">
    <name type="scientific">Candidozyma haemuli</name>
    <dbReference type="NCBI Taxonomy" id="45357"/>
    <lineage>
        <taxon>Eukaryota</taxon>
        <taxon>Fungi</taxon>
        <taxon>Dikarya</taxon>
        <taxon>Ascomycota</taxon>
        <taxon>Saccharomycotina</taxon>
        <taxon>Pichiomycetes</taxon>
        <taxon>Metschnikowiaceae</taxon>
        <taxon>Candidozyma</taxon>
    </lineage>
</organism>
<keyword evidence="5" id="KW-0067">ATP-binding</keyword>
<comment type="caution">
    <text evidence="8">The sequence shown here is derived from an EMBL/GenBank/DDBJ whole genome shotgun (WGS) entry which is preliminary data.</text>
</comment>
<dbReference type="InterPro" id="IPR012795">
    <property type="entry name" value="tRNA_Ile_lys_synt_N"/>
</dbReference>
<dbReference type="GeneID" id="37010614"/>